<dbReference type="EMBL" id="JAGIKX010000064">
    <property type="protein sequence ID" value="MBP2259176.1"/>
    <property type="molecule type" value="Genomic_DNA"/>
</dbReference>
<comment type="caution">
    <text evidence="2">The sequence shown here is derived from an EMBL/GenBank/DDBJ whole genome shotgun (WGS) entry which is preliminary data.</text>
</comment>
<reference evidence="2 3" key="1">
    <citation type="submission" date="2021-03" db="EMBL/GenBank/DDBJ databases">
        <title>Genomic Encyclopedia of Type Strains, Phase IV (KMG-IV): sequencing the most valuable type-strain genomes for metagenomic binning, comparative biology and taxonomic classification.</title>
        <authorList>
            <person name="Goeker M."/>
        </authorList>
    </citation>
    <scope>NUCLEOTIDE SEQUENCE [LARGE SCALE GENOMIC DNA]</scope>
    <source>
        <strain evidence="2 3">DSM 25790</strain>
    </source>
</reference>
<gene>
    <name evidence="2" type="ORF">J2Z81_003170</name>
</gene>
<evidence type="ECO:0000313" key="3">
    <source>
        <dbReference type="Proteomes" id="UP001519294"/>
    </source>
</evidence>
<dbReference type="NCBIfam" id="NF003353">
    <property type="entry name" value="PRK04387.1"/>
    <property type="match status" value="1"/>
</dbReference>
<dbReference type="SUPFAM" id="SSF158504">
    <property type="entry name" value="BH2638-like"/>
    <property type="match status" value="1"/>
</dbReference>
<comment type="similarity">
    <text evidence="1">Belongs to the UPF0223 family.</text>
</comment>
<dbReference type="Gene3D" id="1.10.220.80">
    <property type="entry name" value="BH2638-like"/>
    <property type="match status" value="1"/>
</dbReference>
<evidence type="ECO:0000256" key="1">
    <source>
        <dbReference type="HAMAP-Rule" id="MF_01041"/>
    </source>
</evidence>
<dbReference type="Proteomes" id="UP001519294">
    <property type="component" value="Unassembled WGS sequence"/>
</dbReference>
<organism evidence="2 3">
    <name type="scientific">Virgibacillus alimentarius</name>
    <dbReference type="NCBI Taxonomy" id="698769"/>
    <lineage>
        <taxon>Bacteria</taxon>
        <taxon>Bacillati</taxon>
        <taxon>Bacillota</taxon>
        <taxon>Bacilli</taxon>
        <taxon>Bacillales</taxon>
        <taxon>Bacillaceae</taxon>
        <taxon>Virgibacillus</taxon>
    </lineage>
</organism>
<accession>A0ABS4SCE1</accession>
<evidence type="ECO:0000313" key="2">
    <source>
        <dbReference type="EMBL" id="MBP2259176.1"/>
    </source>
</evidence>
<dbReference type="PIRSF" id="PIRSF037260">
    <property type="entry name" value="UPF0223"/>
    <property type="match status" value="1"/>
</dbReference>
<keyword evidence="3" id="KW-1185">Reference proteome</keyword>
<proteinExistence type="inferred from homology"/>
<protein>
    <recommendedName>
        <fullName evidence="1">UPF0223 protein J2Z81_003170</fullName>
    </recommendedName>
</protein>
<name>A0ABS4SCE1_9BACI</name>
<dbReference type="HAMAP" id="MF_01041">
    <property type="entry name" value="UPF0223"/>
    <property type="match status" value="1"/>
</dbReference>
<dbReference type="RefSeq" id="WP_029271249.1">
    <property type="nucleotide sequence ID" value="NZ_JAGIKX010000064.1"/>
</dbReference>
<sequence>MNYHYPIDYTWTKQEIIDVVGFFTLIEQAYEASVERDILIAAYRKFKKIIPSKSEEKSYFSEFQKVSGYSSYHVIKQARETTDKKIKMK</sequence>
<dbReference type="InterPro" id="IPR023324">
    <property type="entry name" value="BH2638-like_sf"/>
</dbReference>
<dbReference type="InterPro" id="IPR007920">
    <property type="entry name" value="UPF0223"/>
</dbReference>
<dbReference type="Pfam" id="PF05256">
    <property type="entry name" value="UPF0223"/>
    <property type="match status" value="1"/>
</dbReference>